<comment type="subunit">
    <text evidence="1">Forms oligomers.</text>
</comment>
<dbReference type="InterPro" id="IPR038619">
    <property type="entry name" value="MraZ_sf"/>
</dbReference>
<comment type="subcellular location">
    <subcellularLocation>
        <location evidence="1">Cytoplasm</location>
        <location evidence="1">Nucleoid</location>
    </subcellularLocation>
</comment>
<dbReference type="EMBL" id="CP034328">
    <property type="protein sequence ID" value="AZL60330.1"/>
    <property type="molecule type" value="Genomic_DNA"/>
</dbReference>
<comment type="similarity">
    <text evidence="1">Belongs to the MraZ family.</text>
</comment>
<evidence type="ECO:0000259" key="3">
    <source>
        <dbReference type="PROSITE" id="PS51740"/>
    </source>
</evidence>
<keyword evidence="1" id="KW-0805">Transcription regulation</keyword>
<accession>A0A3S8U9T2</accession>
<keyword evidence="1 2" id="KW-0238">DNA-binding</keyword>
<keyword evidence="1" id="KW-0804">Transcription</keyword>
<dbReference type="GO" id="GO:0005737">
    <property type="term" value="C:cytoplasm"/>
    <property type="evidence" value="ECO:0007669"/>
    <property type="project" value="UniProtKB-UniRule"/>
</dbReference>
<dbReference type="InterPro" id="IPR035642">
    <property type="entry name" value="MraZ_N"/>
</dbReference>
<dbReference type="OrthoDB" id="9807753at2"/>
<dbReference type="KEGG" id="taw:EI545_16775"/>
<dbReference type="AlphaFoldDB" id="A0A3S8U9T2"/>
<evidence type="ECO:0000313" key="4">
    <source>
        <dbReference type="EMBL" id="AZL60330.1"/>
    </source>
</evidence>
<feature type="domain" description="SpoVT-AbrB" evidence="3">
    <location>
        <begin position="105"/>
        <end position="154"/>
    </location>
</feature>
<evidence type="ECO:0000313" key="5">
    <source>
        <dbReference type="Proteomes" id="UP000282002"/>
    </source>
</evidence>
<dbReference type="Gene3D" id="3.40.1550.20">
    <property type="entry name" value="Transcriptional regulator MraZ domain"/>
    <property type="match status" value="1"/>
</dbReference>
<dbReference type="GO" id="GO:0003700">
    <property type="term" value="F:DNA-binding transcription factor activity"/>
    <property type="evidence" value="ECO:0007669"/>
    <property type="project" value="UniProtKB-UniRule"/>
</dbReference>
<dbReference type="GO" id="GO:0009295">
    <property type="term" value="C:nucleoid"/>
    <property type="evidence" value="ECO:0007669"/>
    <property type="project" value="UniProtKB-SubCell"/>
</dbReference>
<proteinExistence type="inferred from homology"/>
<dbReference type="InterPro" id="IPR003444">
    <property type="entry name" value="MraZ"/>
</dbReference>
<sequence>MGLGQKLDKAAQAMAEAFRGEFYQKVDAKGRVSIPAAFRRILEADDPPSTEFPRARVYMIYGGANRNFVECYTKAGADALADDISMMDEGSDEREQVEFDLLACSVMVEVEPDGRIVLPPRVREKVGLTGADFAGDEAAFQGRNNRFRLYRRDTYDSAVAQRPNAGVDALALLGRAKKERGM</sequence>
<keyword evidence="1" id="KW-0963">Cytoplasm</keyword>
<organism evidence="4 5">
    <name type="scientific">Tabrizicola piscis</name>
    <dbReference type="NCBI Taxonomy" id="2494374"/>
    <lineage>
        <taxon>Bacteria</taxon>
        <taxon>Pseudomonadati</taxon>
        <taxon>Pseudomonadota</taxon>
        <taxon>Alphaproteobacteria</taxon>
        <taxon>Rhodobacterales</taxon>
        <taxon>Paracoccaceae</taxon>
        <taxon>Tabrizicola</taxon>
    </lineage>
</organism>
<dbReference type="HAMAP" id="MF_01008">
    <property type="entry name" value="MraZ"/>
    <property type="match status" value="1"/>
</dbReference>
<dbReference type="InterPro" id="IPR007159">
    <property type="entry name" value="SpoVT-AbrB_dom"/>
</dbReference>
<feature type="domain" description="SpoVT-AbrB" evidence="3">
    <location>
        <begin position="21"/>
        <end position="66"/>
    </location>
</feature>
<dbReference type="PROSITE" id="PS51740">
    <property type="entry name" value="SPOVT_ABRB"/>
    <property type="match status" value="2"/>
</dbReference>
<dbReference type="InterPro" id="IPR037914">
    <property type="entry name" value="SpoVT-AbrB_sf"/>
</dbReference>
<dbReference type="CDD" id="cd16320">
    <property type="entry name" value="MraZ_N"/>
    <property type="match status" value="1"/>
</dbReference>
<name>A0A3S8U9T2_9RHOB</name>
<dbReference type="GO" id="GO:0003677">
    <property type="term" value="F:DNA binding"/>
    <property type="evidence" value="ECO:0007669"/>
    <property type="project" value="UniProtKB-UniRule"/>
</dbReference>
<keyword evidence="5" id="KW-1185">Reference proteome</keyword>
<reference evidence="4 5" key="1">
    <citation type="submission" date="2018-12" db="EMBL/GenBank/DDBJ databases">
        <title>Complete genome sequencing of Tabrizicola sp. K13M18.</title>
        <authorList>
            <person name="Bae J.-W."/>
        </authorList>
    </citation>
    <scope>NUCLEOTIDE SEQUENCE [LARGE SCALE GENOMIC DNA]</scope>
    <source>
        <strain evidence="4 5">K13M18</strain>
    </source>
</reference>
<dbReference type="SUPFAM" id="SSF89447">
    <property type="entry name" value="AbrB/MazE/MraZ-like"/>
    <property type="match status" value="1"/>
</dbReference>
<evidence type="ECO:0000256" key="1">
    <source>
        <dbReference type="HAMAP-Rule" id="MF_01008"/>
    </source>
</evidence>
<evidence type="ECO:0000256" key="2">
    <source>
        <dbReference type="PROSITE-ProRule" id="PRU01076"/>
    </source>
</evidence>
<gene>
    <name evidence="1" type="primary">mraZ</name>
    <name evidence="4" type="ORF">EI545_16775</name>
</gene>
<dbReference type="RefSeq" id="WP_125326522.1">
    <property type="nucleotide sequence ID" value="NZ_CP034328.1"/>
</dbReference>
<protein>
    <recommendedName>
        <fullName evidence="1">Transcriptional regulator MraZ</fullName>
    </recommendedName>
</protein>
<dbReference type="Proteomes" id="UP000282002">
    <property type="component" value="Chromosome"/>
</dbReference>